<dbReference type="InterPro" id="IPR056884">
    <property type="entry name" value="NPHP3-like_N"/>
</dbReference>
<evidence type="ECO:0000313" key="4">
    <source>
        <dbReference type="Proteomes" id="UP001610563"/>
    </source>
</evidence>
<dbReference type="PANTHER" id="PTHR10039">
    <property type="entry name" value="AMELOGENIN"/>
    <property type="match status" value="1"/>
</dbReference>
<organism evidence="3 4">
    <name type="scientific">Aspergillus keveii</name>
    <dbReference type="NCBI Taxonomy" id="714993"/>
    <lineage>
        <taxon>Eukaryota</taxon>
        <taxon>Fungi</taxon>
        <taxon>Dikarya</taxon>
        <taxon>Ascomycota</taxon>
        <taxon>Pezizomycotina</taxon>
        <taxon>Eurotiomycetes</taxon>
        <taxon>Eurotiomycetidae</taxon>
        <taxon>Eurotiales</taxon>
        <taxon>Aspergillaceae</taxon>
        <taxon>Aspergillus</taxon>
        <taxon>Aspergillus subgen. Nidulantes</taxon>
    </lineage>
</organism>
<gene>
    <name evidence="3" type="ORF">BJX66DRAFT_57852</name>
</gene>
<dbReference type="PANTHER" id="PTHR10039:SF5">
    <property type="entry name" value="NACHT DOMAIN-CONTAINING PROTEIN"/>
    <property type="match status" value="1"/>
</dbReference>
<sequence length="743" mass="83245">MDPVTAIGLVSGIITIVESSTKILSGAKEVYDSGHGSTAENRSLASITKEMQDLSSRLILPENTDNHASPFEGAISVLAAECKAIADDIIALLAKMSASDSVKSRRQSLWAAVRSVWYQKDKEELLKRLDRCRAQLTLHLDDLNRSETKDQLGRLLHGSQQQSVNLQQLQIEVIKTRNAIISSPNTTVYQERLLKFFDSLMAAGSQAAVQLFLRALEFEGMHSRVGSIVGAHRETFKWIFDNPVICDDDDPLIENVKHCPPGHRFTEWLSSDSGIFHIAGKLGSGKSTLMKLVCSHPRTIDRLQEWAGEKKLVVASYFFWNPGLPLQKSIPGLVRTLLHDILQECPALIPLAFPDKWRTFKRSSYLAQVTIPLRAEDIERGFLRLLDAPLGHCFCFFIDGLDEIDESLQSSQRGLVRTLRDWTQSHPGSVKICVSSREYNVFAHFASEEQTLRLQDLTKKDIRLYVQRQLQTFSHADGHDNLVTAIANRASGVFLWVSIVTNTILDLLEDGFTISTVTRELNTLPPAVEDLFRRVLLANKPRAMRRVAFRTFAMIRARIRVVQTEPHAQLPTMDMYYFMEDYEADAEFATKNLALKAELPCSETAAQGIARRRLRGCCSGLVEVNNDGGLCFTHRSVPELLQSPDIQSEMDQYLQGFSPIEAISQLGLAALQHFPWMADRNTGALYLAFKIICVRATAKVEHAPFPFLETLAAIMLEKGMKGLALSWHKSNLGPINMEPFPSL</sequence>
<keyword evidence="4" id="KW-1185">Reference proteome</keyword>
<accession>A0ABR4FQK9</accession>
<keyword evidence="1" id="KW-0677">Repeat</keyword>
<evidence type="ECO:0000259" key="2">
    <source>
        <dbReference type="Pfam" id="PF24883"/>
    </source>
</evidence>
<evidence type="ECO:0000256" key="1">
    <source>
        <dbReference type="ARBA" id="ARBA00022737"/>
    </source>
</evidence>
<proteinExistence type="predicted"/>
<dbReference type="Gene3D" id="3.40.50.300">
    <property type="entry name" value="P-loop containing nucleotide triphosphate hydrolases"/>
    <property type="match status" value="1"/>
</dbReference>
<protein>
    <recommendedName>
        <fullName evidence="2">Nephrocystin 3-like N-terminal domain-containing protein</fullName>
    </recommendedName>
</protein>
<dbReference type="Pfam" id="PF24883">
    <property type="entry name" value="NPHP3_N"/>
    <property type="match status" value="1"/>
</dbReference>
<dbReference type="EMBL" id="JBFTWV010000141">
    <property type="protein sequence ID" value="KAL2785530.1"/>
    <property type="molecule type" value="Genomic_DNA"/>
</dbReference>
<dbReference type="Proteomes" id="UP001610563">
    <property type="component" value="Unassembled WGS sequence"/>
</dbReference>
<comment type="caution">
    <text evidence="3">The sequence shown here is derived from an EMBL/GenBank/DDBJ whole genome shotgun (WGS) entry which is preliminary data.</text>
</comment>
<reference evidence="3 4" key="1">
    <citation type="submission" date="2024-07" db="EMBL/GenBank/DDBJ databases">
        <title>Section-level genome sequencing and comparative genomics of Aspergillus sections Usti and Cavernicolus.</title>
        <authorList>
            <consortium name="Lawrence Berkeley National Laboratory"/>
            <person name="Nybo J.L."/>
            <person name="Vesth T.C."/>
            <person name="Theobald S."/>
            <person name="Frisvad J.C."/>
            <person name="Larsen T.O."/>
            <person name="Kjaerboelling I."/>
            <person name="Rothschild-Mancinelli K."/>
            <person name="Lyhne E.K."/>
            <person name="Kogle M.E."/>
            <person name="Barry K."/>
            <person name="Clum A."/>
            <person name="Na H."/>
            <person name="Ledsgaard L."/>
            <person name="Lin J."/>
            <person name="Lipzen A."/>
            <person name="Kuo A."/>
            <person name="Riley R."/>
            <person name="Mondo S."/>
            <person name="Labutti K."/>
            <person name="Haridas S."/>
            <person name="Pangalinan J."/>
            <person name="Salamov A.A."/>
            <person name="Simmons B.A."/>
            <person name="Magnuson J.K."/>
            <person name="Chen J."/>
            <person name="Drula E."/>
            <person name="Henrissat B."/>
            <person name="Wiebenga A."/>
            <person name="Lubbers R.J."/>
            <person name="Gomes A.C."/>
            <person name="Makela M.R."/>
            <person name="Stajich J."/>
            <person name="Grigoriev I.V."/>
            <person name="Mortensen U.H."/>
            <person name="De Vries R.P."/>
            <person name="Baker S.E."/>
            <person name="Andersen M.R."/>
        </authorList>
    </citation>
    <scope>NUCLEOTIDE SEQUENCE [LARGE SCALE GENOMIC DNA]</scope>
    <source>
        <strain evidence="3 4">CBS 209.92</strain>
    </source>
</reference>
<feature type="domain" description="Nephrocystin 3-like N-terminal" evidence="2">
    <location>
        <begin position="264"/>
        <end position="437"/>
    </location>
</feature>
<evidence type="ECO:0000313" key="3">
    <source>
        <dbReference type="EMBL" id="KAL2785530.1"/>
    </source>
</evidence>
<dbReference type="SUPFAM" id="SSF52540">
    <property type="entry name" value="P-loop containing nucleoside triphosphate hydrolases"/>
    <property type="match status" value="1"/>
</dbReference>
<name>A0ABR4FQK9_9EURO</name>
<dbReference type="InterPro" id="IPR027417">
    <property type="entry name" value="P-loop_NTPase"/>
</dbReference>